<reference evidence="3" key="1">
    <citation type="journal article" date="2019" name="Int. J. Syst. Evol. Microbiol.">
        <title>The Global Catalogue of Microorganisms (GCM) 10K type strain sequencing project: providing services to taxonomists for standard genome sequencing and annotation.</title>
        <authorList>
            <consortium name="The Broad Institute Genomics Platform"/>
            <consortium name="The Broad Institute Genome Sequencing Center for Infectious Disease"/>
            <person name="Wu L."/>
            <person name="Ma J."/>
        </authorList>
    </citation>
    <scope>NUCLEOTIDE SEQUENCE [LARGE SCALE GENOMIC DNA]</scope>
    <source>
        <strain evidence="3">CGMCC 1.19062</strain>
    </source>
</reference>
<comment type="caution">
    <text evidence="2">The sequence shown here is derived from an EMBL/GenBank/DDBJ whole genome shotgun (WGS) entry which is preliminary data.</text>
</comment>
<evidence type="ECO:0000256" key="1">
    <source>
        <dbReference type="SAM" id="MobiDB-lite"/>
    </source>
</evidence>
<name>A0ABW5DT64_9PROT</name>
<feature type="region of interest" description="Disordered" evidence="1">
    <location>
        <begin position="1"/>
        <end position="21"/>
    </location>
</feature>
<keyword evidence="3" id="KW-1185">Reference proteome</keyword>
<dbReference type="RefSeq" id="WP_379877408.1">
    <property type="nucleotide sequence ID" value="NZ_JBHUIP010000013.1"/>
</dbReference>
<evidence type="ECO:0000313" key="3">
    <source>
        <dbReference type="Proteomes" id="UP001597295"/>
    </source>
</evidence>
<dbReference type="InterPro" id="IPR027417">
    <property type="entry name" value="P-loop_NTPase"/>
</dbReference>
<dbReference type="Gene3D" id="3.30.420.240">
    <property type="match status" value="1"/>
</dbReference>
<dbReference type="Proteomes" id="UP001597295">
    <property type="component" value="Unassembled WGS sequence"/>
</dbReference>
<dbReference type="Gene3D" id="3.40.50.300">
    <property type="entry name" value="P-loop containing nucleotide triphosphate hydrolases"/>
    <property type="match status" value="1"/>
</dbReference>
<protein>
    <recommendedName>
        <fullName evidence="4">Terminase</fullName>
    </recommendedName>
</protein>
<proteinExistence type="predicted"/>
<organism evidence="2 3">
    <name type="scientific">Lacibacterium aquatile</name>
    <dbReference type="NCBI Taxonomy" id="1168082"/>
    <lineage>
        <taxon>Bacteria</taxon>
        <taxon>Pseudomonadati</taxon>
        <taxon>Pseudomonadota</taxon>
        <taxon>Alphaproteobacteria</taxon>
        <taxon>Rhodospirillales</taxon>
        <taxon>Rhodospirillaceae</taxon>
    </lineage>
</organism>
<gene>
    <name evidence="2" type="ORF">ACFSM5_15600</name>
</gene>
<accession>A0ABW5DT64</accession>
<evidence type="ECO:0008006" key="4">
    <source>
        <dbReference type="Google" id="ProtNLM"/>
    </source>
</evidence>
<evidence type="ECO:0000313" key="2">
    <source>
        <dbReference type="EMBL" id="MFD2264328.1"/>
    </source>
</evidence>
<sequence length="471" mass="51451">MTEASARAPRRKGGGKSASPSKRTIDLAAYADDPVGFCREVLGDHLWSRQAEIAAAVRDNRRVAVPSCHGAGKSFLAARLCAWWIATRPPGEAFVVTSAPTFAQVRAILWREIGRAHRAGKLPGKVTMTEWRIGQEMVGFGRKPADMDMTGFQGIHARRVLVVFDEACGIPKPLWDAAETLVTNDDSRLFAIGNPDDPASEFAKVCTPGSGFVKIHIDALKTPNLTGEEVPDELRPLLVGALWVEEMKGRWGEDSPIYRAKIGGEFPEEGTDGLFPPRLLKKAVAAEVETTGVLELGIDVARFGRDETVVALRRGDGVEILYAGRKEDTMATCGRIVAAMRETGATIAKVDDAGVGGGVTDRLREQGIAVMPVNVGTAPIERERFANLRAELFWNLRERMETGELCLPNDERLLSQLAMLRYAYDSRGRIKVESKDSLRRRGQDSPDRADAVMLAFAVSPPPSNGPRVRRL</sequence>
<dbReference type="EMBL" id="JBHUIP010000013">
    <property type="protein sequence ID" value="MFD2264328.1"/>
    <property type="molecule type" value="Genomic_DNA"/>
</dbReference>